<dbReference type="Pfam" id="PF00925">
    <property type="entry name" value="GTP_cyclohydro2"/>
    <property type="match status" value="1"/>
</dbReference>
<protein>
    <recommendedName>
        <fullName evidence="20">Riboflavin biosynthesis protein RibBA</fullName>
    </recommendedName>
    <domain>
        <recommendedName>
            <fullName evidence="20">3,4-dihydroxy-2-butanone 4-phosphate synthase</fullName>
            <shortName evidence="20">DHBP synthase</shortName>
            <ecNumber evidence="20">4.1.99.12</ecNumber>
        </recommendedName>
    </domain>
    <domain>
        <recommendedName>
            <fullName evidence="20">GTP cyclohydrolase-2</fullName>
            <ecNumber evidence="20">3.5.4.25</ecNumber>
        </recommendedName>
        <alternativeName>
            <fullName evidence="20">GTP cyclohydrolase II</fullName>
        </alternativeName>
    </domain>
</protein>
<dbReference type="PIRSF" id="PIRSF001259">
    <property type="entry name" value="RibA"/>
    <property type="match status" value="1"/>
</dbReference>
<organism evidence="22 23">
    <name type="scientific">Arenimonas maotaiensis</name>
    <dbReference type="NCBI Taxonomy" id="1446479"/>
    <lineage>
        <taxon>Bacteria</taxon>
        <taxon>Pseudomonadati</taxon>
        <taxon>Pseudomonadota</taxon>
        <taxon>Gammaproteobacteria</taxon>
        <taxon>Lysobacterales</taxon>
        <taxon>Lysobacteraceae</taxon>
        <taxon>Arenimonas</taxon>
    </lineage>
</organism>
<dbReference type="SUPFAM" id="SSF55821">
    <property type="entry name" value="YrdC/RibB"/>
    <property type="match status" value="1"/>
</dbReference>
<dbReference type="InterPro" id="IPR000422">
    <property type="entry name" value="DHBP_synthase_RibB"/>
</dbReference>
<comment type="catalytic activity">
    <reaction evidence="1 20">
        <text>D-ribulose 5-phosphate = (2S)-2-hydroxy-3-oxobutyl phosphate + formate + H(+)</text>
        <dbReference type="Rhea" id="RHEA:18457"/>
        <dbReference type="ChEBI" id="CHEBI:15378"/>
        <dbReference type="ChEBI" id="CHEBI:15740"/>
        <dbReference type="ChEBI" id="CHEBI:58121"/>
        <dbReference type="ChEBI" id="CHEBI:58830"/>
        <dbReference type="EC" id="4.1.99.12"/>
    </reaction>
</comment>
<evidence type="ECO:0000256" key="14">
    <source>
        <dbReference type="ARBA" id="ARBA00023134"/>
    </source>
</evidence>
<feature type="domain" description="GTP cyclohydrolase II" evidence="21">
    <location>
        <begin position="214"/>
        <end position="375"/>
    </location>
</feature>
<feature type="binding site" evidence="20">
    <location>
        <position position="31"/>
    </location>
    <ligand>
        <name>Mg(2+)</name>
        <dbReference type="ChEBI" id="CHEBI:18420"/>
        <label>1</label>
    </ligand>
</feature>
<evidence type="ECO:0000256" key="8">
    <source>
        <dbReference type="ARBA" id="ARBA00022619"/>
    </source>
</evidence>
<dbReference type="Pfam" id="PF00926">
    <property type="entry name" value="DHBP_synthase"/>
    <property type="match status" value="1"/>
</dbReference>
<evidence type="ECO:0000256" key="16">
    <source>
        <dbReference type="ARBA" id="ARBA00023239"/>
    </source>
</evidence>
<dbReference type="RefSeq" id="WP_188447034.1">
    <property type="nucleotide sequence ID" value="NZ_BMFO01000001.1"/>
</dbReference>
<dbReference type="GO" id="GO:0005829">
    <property type="term" value="C:cytosol"/>
    <property type="evidence" value="ECO:0007669"/>
    <property type="project" value="TreeGrafter"/>
</dbReference>
<feature type="region of interest" description="GTP cyclohydrolase II" evidence="20">
    <location>
        <begin position="205"/>
        <end position="411"/>
    </location>
</feature>
<feature type="binding site" evidence="20">
    <location>
        <position position="278"/>
    </location>
    <ligand>
        <name>GTP</name>
        <dbReference type="ChEBI" id="CHEBI:37565"/>
    </ligand>
</feature>
<evidence type="ECO:0000313" key="22">
    <source>
        <dbReference type="EMBL" id="GGF84419.1"/>
    </source>
</evidence>
<evidence type="ECO:0000256" key="17">
    <source>
        <dbReference type="ARBA" id="ARBA00023268"/>
    </source>
</evidence>
<comment type="similarity">
    <text evidence="6 20">In the N-terminal section; belongs to the DHBP synthase family.</text>
</comment>
<keyword evidence="17 20" id="KW-0511">Multifunctional enzyme</keyword>
<feature type="binding site" evidence="20">
    <location>
        <begin position="30"/>
        <end position="31"/>
    </location>
    <ligand>
        <name>D-ribulose 5-phosphate</name>
        <dbReference type="ChEBI" id="CHEBI:58121"/>
    </ligand>
</feature>
<reference evidence="22" key="2">
    <citation type="submission" date="2020-09" db="EMBL/GenBank/DDBJ databases">
        <authorList>
            <person name="Sun Q."/>
            <person name="Zhou Y."/>
        </authorList>
    </citation>
    <scope>NUCLEOTIDE SEQUENCE</scope>
    <source>
        <strain evidence="22">CGMCC 1.12726</strain>
    </source>
</reference>
<feature type="binding site" evidence="20">
    <location>
        <position position="273"/>
    </location>
    <ligand>
        <name>Zn(2+)</name>
        <dbReference type="ChEBI" id="CHEBI:29105"/>
        <note>catalytic</note>
    </ligand>
</feature>
<proteinExistence type="inferred from homology"/>
<accession>A0A917CCT4</accession>
<keyword evidence="8 20" id="KW-0686">Riboflavin biosynthesis</keyword>
<comment type="cofactor">
    <cofactor evidence="20">
        <name>Zn(2+)</name>
        <dbReference type="ChEBI" id="CHEBI:29105"/>
    </cofactor>
    <text evidence="20">Binds 1 zinc ion per subunit.</text>
</comment>
<evidence type="ECO:0000256" key="11">
    <source>
        <dbReference type="ARBA" id="ARBA00022801"/>
    </source>
</evidence>
<evidence type="ECO:0000256" key="18">
    <source>
        <dbReference type="ARBA" id="ARBA00043932"/>
    </source>
</evidence>
<feature type="binding site" evidence="20">
    <location>
        <position position="35"/>
    </location>
    <ligand>
        <name>D-ribulose 5-phosphate</name>
        <dbReference type="ChEBI" id="CHEBI:58121"/>
    </ligand>
</feature>
<comment type="pathway">
    <text evidence="5 20">Cofactor biosynthesis; riboflavin biosynthesis; 2-hydroxy-3-oxobutyl phosphate from D-ribulose 5-phosphate: step 1/1.</text>
</comment>
<comment type="function">
    <text evidence="3 20">Catalyzes the conversion of D-ribulose 5-phosphate to formate and 3,4-dihydroxy-2-butanone 4-phosphate.</text>
</comment>
<evidence type="ECO:0000256" key="19">
    <source>
        <dbReference type="ARBA" id="ARBA00049295"/>
    </source>
</evidence>
<dbReference type="InterPro" id="IPR032677">
    <property type="entry name" value="GTP_cyclohydro_II"/>
</dbReference>
<dbReference type="NCBIfam" id="TIGR00505">
    <property type="entry name" value="ribA"/>
    <property type="match status" value="1"/>
</dbReference>
<dbReference type="FunFam" id="3.90.870.10:FF:000001">
    <property type="entry name" value="Riboflavin biosynthesis protein RibBA"/>
    <property type="match status" value="1"/>
</dbReference>
<dbReference type="HAMAP" id="MF_00179">
    <property type="entry name" value="RibA"/>
    <property type="match status" value="1"/>
</dbReference>
<dbReference type="InterPro" id="IPR036144">
    <property type="entry name" value="RibA-like_sf"/>
</dbReference>
<feature type="binding site" evidence="20">
    <location>
        <position position="322"/>
    </location>
    <ligand>
        <name>GTP</name>
        <dbReference type="ChEBI" id="CHEBI:37565"/>
    </ligand>
</feature>
<comment type="function">
    <text evidence="18 20">Catalyzes the conversion of GTP to 2,5-diamino-6-ribosylamino-4(3H)-pyrimidinone 5'-phosphate (DARP), formate and pyrophosphate.</text>
</comment>
<feature type="binding site" evidence="20">
    <location>
        <position position="146"/>
    </location>
    <ligand>
        <name>Mg(2+)</name>
        <dbReference type="ChEBI" id="CHEBI:18420"/>
        <label>2</label>
    </ligand>
</feature>
<dbReference type="NCBIfam" id="NF001591">
    <property type="entry name" value="PRK00393.1"/>
    <property type="match status" value="1"/>
</dbReference>
<dbReference type="PANTHER" id="PTHR21327">
    <property type="entry name" value="GTP CYCLOHYDROLASE II-RELATED"/>
    <property type="match status" value="1"/>
</dbReference>
<dbReference type="SUPFAM" id="SSF142695">
    <property type="entry name" value="RibA-like"/>
    <property type="match status" value="1"/>
</dbReference>
<keyword evidence="10 20" id="KW-0547">Nucleotide-binding</keyword>
<evidence type="ECO:0000256" key="12">
    <source>
        <dbReference type="ARBA" id="ARBA00022833"/>
    </source>
</evidence>
<comment type="pathway">
    <text evidence="4 20">Cofactor biosynthesis; riboflavin biosynthesis; 5-amino-6-(D-ribitylamino)uracil from GTP: step 1/4.</text>
</comment>
<feature type="binding site" evidence="20">
    <location>
        <position position="31"/>
    </location>
    <ligand>
        <name>Mg(2+)</name>
        <dbReference type="ChEBI" id="CHEBI:18420"/>
        <label>2</label>
    </ligand>
</feature>
<evidence type="ECO:0000256" key="15">
    <source>
        <dbReference type="ARBA" id="ARBA00023211"/>
    </source>
</evidence>
<dbReference type="GO" id="GO:0008270">
    <property type="term" value="F:zinc ion binding"/>
    <property type="evidence" value="ECO:0007669"/>
    <property type="project" value="UniProtKB-UniRule"/>
</dbReference>
<feature type="binding site" evidence="20">
    <location>
        <position position="167"/>
    </location>
    <ligand>
        <name>D-ribulose 5-phosphate</name>
        <dbReference type="ChEBI" id="CHEBI:58121"/>
    </ligand>
</feature>
<dbReference type="GO" id="GO:0005525">
    <property type="term" value="F:GTP binding"/>
    <property type="evidence" value="ECO:0007669"/>
    <property type="project" value="UniProtKB-KW"/>
</dbReference>
<feature type="active site" description="Nucleophile; for GTP cyclohydrolase activity" evidence="20">
    <location>
        <position position="336"/>
    </location>
</feature>
<comment type="cofactor">
    <cofactor evidence="20">
        <name>Mg(2+)</name>
        <dbReference type="ChEBI" id="CHEBI:18420"/>
    </cofactor>
    <cofactor evidence="20">
        <name>Mn(2+)</name>
        <dbReference type="ChEBI" id="CHEBI:29035"/>
    </cofactor>
    <text evidence="20">Binds 2 divalent metal cations per subunit. Magnesium or manganese.</text>
</comment>
<dbReference type="EC" id="4.1.99.12" evidence="20"/>
<evidence type="ECO:0000256" key="3">
    <source>
        <dbReference type="ARBA" id="ARBA00002284"/>
    </source>
</evidence>
<keyword evidence="13 20" id="KW-0460">Magnesium</keyword>
<feature type="site" description="Essential for DHBP synthase activity" evidence="20">
    <location>
        <position position="167"/>
    </location>
</feature>
<keyword evidence="16 20" id="KW-0456">Lyase</keyword>
<dbReference type="CDD" id="cd00641">
    <property type="entry name" value="GTP_cyclohydro2"/>
    <property type="match status" value="1"/>
</dbReference>
<dbReference type="Proteomes" id="UP000632858">
    <property type="component" value="Unassembled WGS sequence"/>
</dbReference>
<evidence type="ECO:0000256" key="1">
    <source>
        <dbReference type="ARBA" id="ARBA00000141"/>
    </source>
</evidence>
<dbReference type="Gene3D" id="3.40.50.10990">
    <property type="entry name" value="GTP cyclohydrolase II"/>
    <property type="match status" value="1"/>
</dbReference>
<feature type="binding site" evidence="20">
    <location>
        <position position="357"/>
    </location>
    <ligand>
        <name>GTP</name>
        <dbReference type="ChEBI" id="CHEBI:37565"/>
    </ligand>
</feature>
<dbReference type="GO" id="GO:0030145">
    <property type="term" value="F:manganese ion binding"/>
    <property type="evidence" value="ECO:0007669"/>
    <property type="project" value="UniProtKB-UniRule"/>
</dbReference>
<evidence type="ECO:0000256" key="20">
    <source>
        <dbReference type="HAMAP-Rule" id="MF_01283"/>
    </source>
</evidence>
<dbReference type="NCBIfam" id="TIGR00506">
    <property type="entry name" value="ribB"/>
    <property type="match status" value="1"/>
</dbReference>
<name>A0A917CCT4_9GAMM</name>
<feature type="binding site" evidence="20">
    <location>
        <position position="275"/>
    </location>
    <ligand>
        <name>Zn(2+)</name>
        <dbReference type="ChEBI" id="CHEBI:29105"/>
        <note>catalytic</note>
    </ligand>
</feature>
<feature type="binding site" evidence="20">
    <location>
        <position position="362"/>
    </location>
    <ligand>
        <name>GTP</name>
        <dbReference type="ChEBI" id="CHEBI:37565"/>
    </ligand>
</feature>
<dbReference type="HAMAP" id="MF_00180">
    <property type="entry name" value="RibB"/>
    <property type="match status" value="1"/>
</dbReference>
<feature type="binding site" evidence="20">
    <location>
        <begin position="300"/>
        <end position="302"/>
    </location>
    <ligand>
        <name>GTP</name>
        <dbReference type="ChEBI" id="CHEBI:37565"/>
    </ligand>
</feature>
<evidence type="ECO:0000256" key="6">
    <source>
        <dbReference type="ARBA" id="ARBA00005520"/>
    </source>
</evidence>
<feature type="region of interest" description="DHBP synthase" evidence="20">
    <location>
        <begin position="1"/>
        <end position="204"/>
    </location>
</feature>
<dbReference type="HAMAP" id="MF_01283">
    <property type="entry name" value="RibBA"/>
    <property type="match status" value="1"/>
</dbReference>
<feature type="binding site" evidence="20">
    <location>
        <begin position="257"/>
        <end position="261"/>
    </location>
    <ligand>
        <name>GTP</name>
        <dbReference type="ChEBI" id="CHEBI:37565"/>
    </ligand>
</feature>
<feature type="active site" description="Proton acceptor; for GTP cyclohydrolase activity" evidence="20">
    <location>
        <position position="334"/>
    </location>
</feature>
<reference evidence="22" key="1">
    <citation type="journal article" date="2014" name="Int. J. Syst. Evol. Microbiol.">
        <title>Complete genome sequence of Corynebacterium casei LMG S-19264T (=DSM 44701T), isolated from a smear-ripened cheese.</title>
        <authorList>
            <consortium name="US DOE Joint Genome Institute (JGI-PGF)"/>
            <person name="Walter F."/>
            <person name="Albersmeier A."/>
            <person name="Kalinowski J."/>
            <person name="Ruckert C."/>
        </authorList>
    </citation>
    <scope>NUCLEOTIDE SEQUENCE</scope>
    <source>
        <strain evidence="22">CGMCC 1.12726</strain>
    </source>
</reference>
<evidence type="ECO:0000313" key="23">
    <source>
        <dbReference type="Proteomes" id="UP000632858"/>
    </source>
</evidence>
<dbReference type="InterPro" id="IPR017945">
    <property type="entry name" value="DHBP_synth_RibB-like_a/b_dom"/>
</dbReference>
<evidence type="ECO:0000259" key="21">
    <source>
        <dbReference type="Pfam" id="PF00925"/>
    </source>
</evidence>
<dbReference type="PANTHER" id="PTHR21327:SF18">
    <property type="entry name" value="3,4-DIHYDROXY-2-BUTANONE 4-PHOSPHATE SYNTHASE"/>
    <property type="match status" value="1"/>
</dbReference>
<comment type="catalytic activity">
    <reaction evidence="19 20">
        <text>GTP + 4 H2O = 2,5-diamino-6-hydroxy-4-(5-phosphoribosylamino)-pyrimidine + formate + 2 phosphate + 3 H(+)</text>
        <dbReference type="Rhea" id="RHEA:23704"/>
        <dbReference type="ChEBI" id="CHEBI:15377"/>
        <dbReference type="ChEBI" id="CHEBI:15378"/>
        <dbReference type="ChEBI" id="CHEBI:15740"/>
        <dbReference type="ChEBI" id="CHEBI:37565"/>
        <dbReference type="ChEBI" id="CHEBI:43474"/>
        <dbReference type="ChEBI" id="CHEBI:58614"/>
        <dbReference type="EC" id="3.5.4.25"/>
    </reaction>
</comment>
<evidence type="ECO:0000256" key="4">
    <source>
        <dbReference type="ARBA" id="ARBA00004853"/>
    </source>
</evidence>
<gene>
    <name evidence="20 22" type="primary">ribBA</name>
    <name evidence="22" type="ORF">GCM10010960_03110</name>
</gene>
<keyword evidence="12 20" id="KW-0862">Zinc</keyword>
<evidence type="ECO:0000256" key="5">
    <source>
        <dbReference type="ARBA" id="ARBA00004904"/>
    </source>
</evidence>
<keyword evidence="15 20" id="KW-0464">Manganese</keyword>
<dbReference type="FunFam" id="3.40.50.10990:FF:000001">
    <property type="entry name" value="Riboflavin biosynthesis protein RibBA"/>
    <property type="match status" value="1"/>
</dbReference>
<keyword evidence="14 20" id="KW-0342">GTP-binding</keyword>
<dbReference type="GO" id="GO:0008686">
    <property type="term" value="F:3,4-dihydroxy-2-butanone-4-phosphate synthase activity"/>
    <property type="evidence" value="ECO:0007669"/>
    <property type="project" value="UniProtKB-UniRule"/>
</dbReference>
<comment type="similarity">
    <text evidence="7 20">In the C-terminal section; belongs to the GTP cyclohydrolase II family.</text>
</comment>
<evidence type="ECO:0000256" key="7">
    <source>
        <dbReference type="ARBA" id="ARBA00008976"/>
    </source>
</evidence>
<comment type="cofactor">
    <cofactor evidence="2">
        <name>Mn(2+)</name>
        <dbReference type="ChEBI" id="CHEBI:29035"/>
    </cofactor>
</comment>
<dbReference type="AlphaFoldDB" id="A0A917CCT4"/>
<evidence type="ECO:0000256" key="9">
    <source>
        <dbReference type="ARBA" id="ARBA00022723"/>
    </source>
</evidence>
<dbReference type="GO" id="GO:0009231">
    <property type="term" value="P:riboflavin biosynthetic process"/>
    <property type="evidence" value="ECO:0007669"/>
    <property type="project" value="UniProtKB-UniRule"/>
</dbReference>
<evidence type="ECO:0000256" key="10">
    <source>
        <dbReference type="ARBA" id="ARBA00022741"/>
    </source>
</evidence>
<feature type="binding site" evidence="20">
    <location>
        <position position="262"/>
    </location>
    <ligand>
        <name>Zn(2+)</name>
        <dbReference type="ChEBI" id="CHEBI:29105"/>
        <note>catalytic</note>
    </ligand>
</feature>
<feature type="binding site" evidence="20">
    <location>
        <begin position="143"/>
        <end position="147"/>
    </location>
    <ligand>
        <name>D-ribulose 5-phosphate</name>
        <dbReference type="ChEBI" id="CHEBI:58121"/>
    </ligand>
</feature>
<dbReference type="EC" id="3.5.4.25" evidence="20"/>
<sequence>MSASPLSSIETALDELRRGRMIIVVDDEDRENEGDLLMPAQTATPEAVNFMIRYGRGLVCAPITAERARELELPLQVMYNTESMRTAFTVTVDARENASTGISAADRAVCLNLLANPAVKADAFNRPGHIFPLIAQDGGVFTRQGHTEAAVDLARLAGFQPAGVICEIIKDDGEMARLPDLETFAAEHDLKIISIADLLAWRKANENLISEVEAVPMPTGRGAFNLHMFRSALLGEEHLALVKGPPERLREPGTLVRVHSECFTGDVLGSQRCDCGSQLQEAIDAIEAAGSGLIIYLRQEGRGIGLFNKVRAYQLQDQGLDTVEANLRLGFAADSRDYTMARQILNHFGVNDLRLLTNNPDKLAALAAPGRRVTRQPLAIPANAVNHHYLLTKQRKFGHALDLAPPTENIP</sequence>
<dbReference type="InterPro" id="IPR016299">
    <property type="entry name" value="Riboflavin_synth_RibBA"/>
</dbReference>
<keyword evidence="9 20" id="KW-0479">Metal-binding</keyword>
<dbReference type="GO" id="GO:0003935">
    <property type="term" value="F:GTP cyclohydrolase II activity"/>
    <property type="evidence" value="ECO:0007669"/>
    <property type="project" value="UniProtKB-UniRule"/>
</dbReference>
<evidence type="ECO:0000256" key="13">
    <source>
        <dbReference type="ARBA" id="ARBA00022842"/>
    </source>
</evidence>
<comment type="caution">
    <text evidence="22">The sequence shown here is derived from an EMBL/GenBank/DDBJ whole genome shotgun (WGS) entry which is preliminary data.</text>
</comment>
<dbReference type="EMBL" id="BMFO01000001">
    <property type="protein sequence ID" value="GGF84419.1"/>
    <property type="molecule type" value="Genomic_DNA"/>
</dbReference>
<evidence type="ECO:0000256" key="2">
    <source>
        <dbReference type="ARBA" id="ARBA00001936"/>
    </source>
</evidence>
<feature type="site" description="Essential for DHBP synthase activity" evidence="20">
    <location>
        <position position="129"/>
    </location>
</feature>
<keyword evidence="23" id="KW-1185">Reference proteome</keyword>
<dbReference type="InterPro" id="IPR000926">
    <property type="entry name" value="RibA"/>
</dbReference>
<keyword evidence="11 20" id="KW-0378">Hydrolase</keyword>
<dbReference type="Gene3D" id="3.90.870.10">
    <property type="entry name" value="DHBP synthase"/>
    <property type="match status" value="1"/>
</dbReference>
<dbReference type="GO" id="GO:0000287">
    <property type="term" value="F:magnesium ion binding"/>
    <property type="evidence" value="ECO:0007669"/>
    <property type="project" value="UniProtKB-UniRule"/>
</dbReference>